<dbReference type="InterPro" id="IPR008615">
    <property type="entry name" value="FNIP"/>
</dbReference>
<name>A0A8J4PPD1_9MYCE</name>
<reference evidence="2" key="1">
    <citation type="submission" date="2020-01" db="EMBL/GenBank/DDBJ databases">
        <title>Development of genomics and gene disruption for Polysphondylium violaceum indicates a role for the polyketide synthase stlB in stalk morphogenesis.</title>
        <authorList>
            <person name="Narita B."/>
            <person name="Kawabe Y."/>
            <person name="Kin K."/>
            <person name="Saito T."/>
            <person name="Gibbs R."/>
            <person name="Kuspa A."/>
            <person name="Muzny D."/>
            <person name="Queller D."/>
            <person name="Richards S."/>
            <person name="Strassman J."/>
            <person name="Sucgang R."/>
            <person name="Worley K."/>
            <person name="Schaap P."/>
        </authorList>
    </citation>
    <scope>NUCLEOTIDE SEQUENCE</scope>
    <source>
        <strain evidence="2">QSvi11</strain>
    </source>
</reference>
<sequence>MPKTTDIDLDHLDLRALIDSKQDLTIYGNKGVAVKILSLIINKSNNDVNHKSINKSVLDRVAQWSMEEQYSEYLEYYVVVYDVQVRDFLLCLQRFIKQESEKALYTGISGSFKMFSLMFSFNINYQSESDDEIVEIIRLLKSKILSIRIQIHETTGDFKNKTIESVYTVDFLVNRLEQEFESTCLNKKYLFKKISNNSVGENYLYQESVHYRLFNPDTDEDDLPLDTEILDWDIQILPLEGSIPTSVKWLKLLEEIPEINESVIPDNILCLSLKYYNYSLSQIRLPPKLKFFSIPSFTRFLYRNLDVPETITHLEISIDYAEDIACHWLTIRGTLPRHVTHLKIASNLSIHSITKEKFVIPSSVQKLDIDQNDAVYFQVIQESEYYKYPMTRDYVACISSLKSMSFAEGYLDTEQPLYSNLFSSNLESLDISYYAQLFDANVLPQSLTSYTCRHFQQIPDHTRLNYLEYNIDDFKLIFKVNDRSITKDRIPVSFDPKTGVFNPKPTLPIEEFDNGSKFSVRISSGANIRKITDVSNAILPNSVQVYESSYSLPLNYPESLHTIILKREIEFDIYSIPPTVKVLHCYLTPAMMSSISKPIDLLLKDKYKSVNINKVIVVNIDSFFQIWRNKYLQNKIQRLYQARQIDFKVTRNRESGLVFNFQNDCPLPNHPLKFKTQELCTIPHGVTFCSFSNPFHEEKSFLLESLPGSVKKLKITYYNSEAIKLPPTIKHLVIKSNSLHILDYIPPSVEILELNINDIGVHLFENRSLTAKQVIIKDKLFASDNVGPEVIKYLNERNLFGKNQYIQLYNEYEQISPSTTVLVWRLDEIIPVGLIPFGVKKIIFGDFFNQTILENSIPLSVTEIYFGWKFDQSLLHVYLPVLLKTLTLQHYNHPIHPNTYPPNLTYLNIKDEQTNLVHLPKTIKHLKIMKTKLHQDYDNNSTLFKVKSIYSNPSPVDIDLIERLNQEIDIFKTLSDDSQKKTNLELHFTLTRDLSILPGSLNHLNIKSIRIPNEYGNTFNQALLEGSIPSTVTTFELRNTEYNPKVHSIPSSITKLALQDIVPIPLHNGIKVLECQTIADIVLPNTIEKFSLYNSPYCNLKILPSSVTKLCLGFADESMFDTIPPTVTKLTLDCDVHHLSNLPRSITKLKCREISTIQDLPTTVKCLHLHSSHFIGRLPSTLEYLKIKNIDRHLLEINK</sequence>
<keyword evidence="1" id="KW-0677">Repeat</keyword>
<evidence type="ECO:0000313" key="3">
    <source>
        <dbReference type="Proteomes" id="UP000695562"/>
    </source>
</evidence>
<evidence type="ECO:0000256" key="1">
    <source>
        <dbReference type="ARBA" id="ARBA00022737"/>
    </source>
</evidence>
<gene>
    <name evidence="2" type="ORF">CYY_008099</name>
</gene>
<proteinExistence type="predicted"/>
<dbReference type="OrthoDB" id="22524at2759"/>
<evidence type="ECO:0000313" key="2">
    <source>
        <dbReference type="EMBL" id="KAF2070580.1"/>
    </source>
</evidence>
<keyword evidence="3" id="KW-1185">Reference proteome</keyword>
<dbReference type="Pfam" id="PF05725">
    <property type="entry name" value="FNIP"/>
    <property type="match status" value="2"/>
</dbReference>
<protein>
    <recommendedName>
        <fullName evidence="4">FNIP repeat-containing protein</fullName>
    </recommendedName>
</protein>
<dbReference type="EMBL" id="AJWJ01000472">
    <property type="protein sequence ID" value="KAF2070580.1"/>
    <property type="molecule type" value="Genomic_DNA"/>
</dbReference>
<dbReference type="PANTHER" id="PTHR32134">
    <property type="entry name" value="FNIP REPEAT-CONTAINING PROTEIN"/>
    <property type="match status" value="1"/>
</dbReference>
<dbReference type="Proteomes" id="UP000695562">
    <property type="component" value="Unassembled WGS sequence"/>
</dbReference>
<dbReference type="InterPro" id="IPR051251">
    <property type="entry name" value="STK_FNIP-Repeat"/>
</dbReference>
<evidence type="ECO:0008006" key="4">
    <source>
        <dbReference type="Google" id="ProtNLM"/>
    </source>
</evidence>
<organism evidence="2 3">
    <name type="scientific">Polysphondylium violaceum</name>
    <dbReference type="NCBI Taxonomy" id="133409"/>
    <lineage>
        <taxon>Eukaryota</taxon>
        <taxon>Amoebozoa</taxon>
        <taxon>Evosea</taxon>
        <taxon>Eumycetozoa</taxon>
        <taxon>Dictyostelia</taxon>
        <taxon>Dictyosteliales</taxon>
        <taxon>Dictyosteliaceae</taxon>
        <taxon>Polysphondylium</taxon>
    </lineage>
</organism>
<dbReference type="PANTHER" id="PTHR32134:SF173">
    <property type="entry name" value="FNIP REPEAT-CONTAINING PROTEIN-RELATED"/>
    <property type="match status" value="1"/>
</dbReference>
<dbReference type="AlphaFoldDB" id="A0A8J4PPD1"/>
<accession>A0A8J4PPD1</accession>
<comment type="caution">
    <text evidence="2">The sequence shown here is derived from an EMBL/GenBank/DDBJ whole genome shotgun (WGS) entry which is preliminary data.</text>
</comment>